<dbReference type="RefSeq" id="WP_215609091.1">
    <property type="nucleotide sequence ID" value="NZ_JADOES010000019.1"/>
</dbReference>
<evidence type="ECO:0000313" key="2">
    <source>
        <dbReference type="Proteomes" id="UP000717364"/>
    </source>
</evidence>
<dbReference type="AlphaFoldDB" id="A0A947GIW8"/>
<keyword evidence="2" id="KW-1185">Reference proteome</keyword>
<proteinExistence type="predicted"/>
<comment type="caution">
    <text evidence="1">The sequence shown here is derived from an EMBL/GenBank/DDBJ whole genome shotgun (WGS) entry which is preliminary data.</text>
</comment>
<dbReference type="Proteomes" id="UP000717364">
    <property type="component" value="Unassembled WGS sequence"/>
</dbReference>
<name>A0A947GIW8_9CYAN</name>
<accession>A0A947GIW8</accession>
<protein>
    <submittedName>
        <fullName evidence="1">Uncharacterized protein</fullName>
    </submittedName>
</protein>
<evidence type="ECO:0000313" key="1">
    <source>
        <dbReference type="EMBL" id="MBT9316029.1"/>
    </source>
</evidence>
<dbReference type="EMBL" id="JADOES010000019">
    <property type="protein sequence ID" value="MBT9316029.1"/>
    <property type="molecule type" value="Genomic_DNA"/>
</dbReference>
<sequence length="167" mass="18692">MQHLDYFQVFQNDKTIAEGVTLPSGQFALCWHGLCHSHGVFPSFERFKGMQAKRSGRIVKQVASSLTAEACSRTFYLQRNEDWSGISGTGLVAVGFEFDRLAMLHWLDQHGSTFWYENVAMVERVHGHEGRTQIARCDLRLDRTSQGSKAGIRDVSPAGCSLADLPE</sequence>
<organism evidence="1 2">
    <name type="scientific">Leptothoe spongobia TAU-MAC 1115</name>
    <dbReference type="NCBI Taxonomy" id="1967444"/>
    <lineage>
        <taxon>Bacteria</taxon>
        <taxon>Bacillati</taxon>
        <taxon>Cyanobacteriota</taxon>
        <taxon>Cyanophyceae</taxon>
        <taxon>Nodosilineales</taxon>
        <taxon>Cymatolegaceae</taxon>
        <taxon>Leptothoe</taxon>
        <taxon>Leptothoe spongobia</taxon>
    </lineage>
</organism>
<reference evidence="1" key="1">
    <citation type="submission" date="2020-11" db="EMBL/GenBank/DDBJ databases">
        <authorList>
            <person name="Konstantinou D."/>
            <person name="Gkelis S."/>
            <person name="Popin R."/>
            <person name="Fewer D."/>
            <person name="Sivonen K."/>
        </authorList>
    </citation>
    <scope>NUCLEOTIDE SEQUENCE</scope>
    <source>
        <strain evidence="1">TAU-MAC 1115</strain>
    </source>
</reference>
<gene>
    <name evidence="1" type="ORF">IXB50_11415</name>
</gene>
<reference evidence="1" key="2">
    <citation type="journal article" date="2021" name="Mar. Drugs">
        <title>Genome Reduction and Secondary Metabolism of the Marine Sponge-Associated Cyanobacterium Leptothoe.</title>
        <authorList>
            <person name="Konstantinou D."/>
            <person name="Popin R.V."/>
            <person name="Fewer D.P."/>
            <person name="Sivonen K."/>
            <person name="Gkelis S."/>
        </authorList>
    </citation>
    <scope>NUCLEOTIDE SEQUENCE</scope>
    <source>
        <strain evidence="1">TAU-MAC 1115</strain>
    </source>
</reference>